<evidence type="ECO:0000313" key="3">
    <source>
        <dbReference type="Proteomes" id="UP001177744"/>
    </source>
</evidence>
<protein>
    <submittedName>
        <fullName evidence="2">Uncharacterized protein</fullName>
    </submittedName>
</protein>
<feature type="compositionally biased region" description="Acidic residues" evidence="1">
    <location>
        <begin position="250"/>
        <end position="263"/>
    </location>
</feature>
<feature type="region of interest" description="Disordered" evidence="1">
    <location>
        <begin position="178"/>
        <end position="452"/>
    </location>
</feature>
<organism evidence="2 3">
    <name type="scientific">Cnephaeus nilssonii</name>
    <name type="common">Northern bat</name>
    <name type="synonym">Eptesicus nilssonii</name>
    <dbReference type="NCBI Taxonomy" id="3371016"/>
    <lineage>
        <taxon>Eukaryota</taxon>
        <taxon>Metazoa</taxon>
        <taxon>Chordata</taxon>
        <taxon>Craniata</taxon>
        <taxon>Vertebrata</taxon>
        <taxon>Euteleostomi</taxon>
        <taxon>Mammalia</taxon>
        <taxon>Eutheria</taxon>
        <taxon>Laurasiatheria</taxon>
        <taxon>Chiroptera</taxon>
        <taxon>Yangochiroptera</taxon>
        <taxon>Vespertilionidae</taxon>
        <taxon>Cnephaeus</taxon>
    </lineage>
</organism>
<name>A0AA40HNQ8_CNENI</name>
<dbReference type="EMBL" id="JAULJE010000015">
    <property type="protein sequence ID" value="KAK1334538.1"/>
    <property type="molecule type" value="Genomic_DNA"/>
</dbReference>
<feature type="compositionally biased region" description="Low complexity" evidence="1">
    <location>
        <begin position="344"/>
        <end position="354"/>
    </location>
</feature>
<feature type="compositionally biased region" description="Low complexity" evidence="1">
    <location>
        <begin position="198"/>
        <end position="208"/>
    </location>
</feature>
<sequence length="728" mass="78805">MMEQNLEQNLELWNLVTRQPHSITAPSHLTRIEALEREDTMFSCCLPVCRGRGLKRGSDESICRCARCWVQAQPRRRLWPFSRRNPKSSAYVKKEQQLLEEDPMSHTTKRQGRREVRVATWGSGEPRPLAGQPGTLPPKLPRFFGPVTPKQPRFPRPPSPKQPWFNRQLTIFTRDLDYSAHGNQTGPENLEAKEAEPKAPAQEAEAAPPVTPKVHPEEQNAELEASPPPELSPPPAASPAAAVEPGPAPEETEAPAPLEEEPSLEPMLVPASEEELPVEGPAQAGPRGTASPGSRGPWPHPDPGPSLTRIQGHTASPGPRDSLPRTQGHVASPGPRGRGLSQDPGRVASPGSRGPRPPRTRDQVTRIQGHGLTQDPGPASPGSRGPRPHPDPGPRLTWIQGPMASPGPGTQPHPDPGGHTASAQTQDSRLYLDPGTWPHPDQGRVAFQTQGAWPHPDPGAHLIRPGLLNMGTVLQVGVNIATSLPDDGTEPGTEPGTLEPSVTRQPHSITAPSHLTRIEALERTPCFHVVSQCAEVEASREAAMRVFANVPALGPDSVQTPAVAFLTAEPKGTGLGLIQAEGAGAQAAVTGPGLRTPHWLMSSTYVKKEQQLLEESPCDMGSSEGPVSHTTEGQDRPEVRVATWASGEPGPVDGQPGTPPPQPPRLFWPPTPKPTRFHRPPTPKHPRFHRQRKVFTRDLDYGAHVNRTGQEHLEAPKRLSPRVRSWGQ</sequence>
<feature type="compositionally biased region" description="Pro residues" evidence="1">
    <location>
        <begin position="657"/>
        <end position="673"/>
    </location>
</feature>
<evidence type="ECO:0000313" key="2">
    <source>
        <dbReference type="EMBL" id="KAK1334538.1"/>
    </source>
</evidence>
<gene>
    <name evidence="2" type="ORF">QTO34_005544</name>
</gene>
<keyword evidence="3" id="KW-1185">Reference proteome</keyword>
<evidence type="ECO:0000256" key="1">
    <source>
        <dbReference type="SAM" id="MobiDB-lite"/>
    </source>
</evidence>
<feature type="compositionally biased region" description="Low complexity" evidence="1">
    <location>
        <begin position="375"/>
        <end position="385"/>
    </location>
</feature>
<reference evidence="2" key="1">
    <citation type="submission" date="2023-06" db="EMBL/GenBank/DDBJ databases">
        <title>Reference genome for the Northern bat (Eptesicus nilssonii), a most northern bat species.</title>
        <authorList>
            <person name="Laine V.N."/>
            <person name="Pulliainen A.T."/>
            <person name="Lilley T.M."/>
        </authorList>
    </citation>
    <scope>NUCLEOTIDE SEQUENCE</scope>
    <source>
        <strain evidence="2">BLF_Eptnil</strain>
        <tissue evidence="2">Kidney</tissue>
    </source>
</reference>
<dbReference type="Proteomes" id="UP001177744">
    <property type="component" value="Unassembled WGS sequence"/>
</dbReference>
<proteinExistence type="predicted"/>
<feature type="compositionally biased region" description="Pro residues" evidence="1">
    <location>
        <begin position="152"/>
        <end position="161"/>
    </location>
</feature>
<feature type="region of interest" description="Disordered" evidence="1">
    <location>
        <begin position="103"/>
        <end position="165"/>
    </location>
</feature>
<feature type="compositionally biased region" description="Pro residues" evidence="1">
    <location>
        <begin position="226"/>
        <end position="237"/>
    </location>
</feature>
<feature type="compositionally biased region" description="Basic residues" evidence="1">
    <location>
        <begin position="675"/>
        <end position="694"/>
    </location>
</feature>
<accession>A0AA40HNQ8</accession>
<dbReference type="AlphaFoldDB" id="A0AA40HNQ8"/>
<feature type="region of interest" description="Disordered" evidence="1">
    <location>
        <begin position="614"/>
        <end position="728"/>
    </location>
</feature>
<comment type="caution">
    <text evidence="2">The sequence shown here is derived from an EMBL/GenBank/DDBJ whole genome shotgun (WGS) entry which is preliminary data.</text>
</comment>
<feature type="region of interest" description="Disordered" evidence="1">
    <location>
        <begin position="482"/>
        <end position="507"/>
    </location>
</feature>